<dbReference type="PROSITE" id="PS50850">
    <property type="entry name" value="MFS"/>
    <property type="match status" value="1"/>
</dbReference>
<dbReference type="Pfam" id="PF07690">
    <property type="entry name" value="MFS_1"/>
    <property type="match status" value="1"/>
</dbReference>
<evidence type="ECO:0000256" key="5">
    <source>
        <dbReference type="ARBA" id="ARBA00023136"/>
    </source>
</evidence>
<evidence type="ECO:0000256" key="3">
    <source>
        <dbReference type="ARBA" id="ARBA00022692"/>
    </source>
</evidence>
<dbReference type="EMBL" id="QXDL01000189">
    <property type="protein sequence ID" value="RIH81272.1"/>
    <property type="molecule type" value="Genomic_DNA"/>
</dbReference>
<dbReference type="InterPro" id="IPR036259">
    <property type="entry name" value="MFS_trans_sf"/>
</dbReference>
<evidence type="ECO:0000256" key="6">
    <source>
        <dbReference type="SAM" id="Phobius"/>
    </source>
</evidence>
<keyword evidence="5 6" id="KW-0472">Membrane</keyword>
<feature type="transmembrane region" description="Helical" evidence="6">
    <location>
        <begin position="370"/>
        <end position="390"/>
    </location>
</feature>
<feature type="transmembrane region" description="Helical" evidence="6">
    <location>
        <begin position="252"/>
        <end position="274"/>
    </location>
</feature>
<dbReference type="Proteomes" id="UP000265715">
    <property type="component" value="Unassembled WGS sequence"/>
</dbReference>
<dbReference type="PANTHER" id="PTHR23513">
    <property type="entry name" value="INTEGRAL MEMBRANE EFFLUX PROTEIN-RELATED"/>
    <property type="match status" value="1"/>
</dbReference>
<evidence type="ECO:0000256" key="2">
    <source>
        <dbReference type="ARBA" id="ARBA00022475"/>
    </source>
</evidence>
<gene>
    <name evidence="8" type="primary">bacE_3</name>
    <name evidence="8" type="ORF">Mterra_03284</name>
</gene>
<comment type="subcellular location">
    <subcellularLocation>
        <location evidence="1">Cell membrane</location>
        <topology evidence="1">Multi-pass membrane protein</topology>
    </subcellularLocation>
</comment>
<feature type="transmembrane region" description="Helical" evidence="6">
    <location>
        <begin position="76"/>
        <end position="94"/>
    </location>
</feature>
<evidence type="ECO:0000313" key="9">
    <source>
        <dbReference type="Proteomes" id="UP000265715"/>
    </source>
</evidence>
<feature type="transmembrane region" description="Helical" evidence="6">
    <location>
        <begin position="168"/>
        <end position="187"/>
    </location>
</feature>
<feature type="transmembrane region" description="Helical" evidence="6">
    <location>
        <begin position="217"/>
        <end position="240"/>
    </location>
</feature>
<dbReference type="GO" id="GO:0005886">
    <property type="term" value="C:plasma membrane"/>
    <property type="evidence" value="ECO:0007669"/>
    <property type="project" value="UniProtKB-SubCell"/>
</dbReference>
<dbReference type="OrthoDB" id="9775268at2"/>
<proteinExistence type="predicted"/>
<feature type="transmembrane region" description="Helical" evidence="6">
    <location>
        <begin position="43"/>
        <end position="64"/>
    </location>
</feature>
<dbReference type="PANTHER" id="PTHR23513:SF6">
    <property type="entry name" value="MAJOR FACILITATOR SUPERFAMILY ASSOCIATED DOMAIN-CONTAINING PROTEIN"/>
    <property type="match status" value="1"/>
</dbReference>
<dbReference type="CDD" id="cd06173">
    <property type="entry name" value="MFS_MefA_like"/>
    <property type="match status" value="1"/>
</dbReference>
<dbReference type="GO" id="GO:0022857">
    <property type="term" value="F:transmembrane transporter activity"/>
    <property type="evidence" value="ECO:0007669"/>
    <property type="project" value="InterPro"/>
</dbReference>
<keyword evidence="9" id="KW-1185">Reference proteome</keyword>
<feature type="transmembrane region" description="Helical" evidence="6">
    <location>
        <begin position="341"/>
        <end position="364"/>
    </location>
</feature>
<feature type="transmembrane region" description="Helical" evidence="6">
    <location>
        <begin position="281"/>
        <end position="300"/>
    </location>
</feature>
<evidence type="ECO:0000256" key="1">
    <source>
        <dbReference type="ARBA" id="ARBA00004651"/>
    </source>
</evidence>
<evidence type="ECO:0000259" key="7">
    <source>
        <dbReference type="PROSITE" id="PS50850"/>
    </source>
</evidence>
<keyword evidence="2" id="KW-1003">Cell membrane</keyword>
<feature type="transmembrane region" description="Helical" evidence="6">
    <location>
        <begin position="306"/>
        <end position="329"/>
    </location>
</feature>
<keyword evidence="4 6" id="KW-1133">Transmembrane helix</keyword>
<dbReference type="PRINTS" id="PR01988">
    <property type="entry name" value="EXPORTERBACE"/>
</dbReference>
<dbReference type="Gene3D" id="1.20.1250.20">
    <property type="entry name" value="MFS general substrate transporter like domains"/>
    <property type="match status" value="1"/>
</dbReference>
<feature type="domain" description="Major facilitator superfamily (MFS) profile" evidence="7">
    <location>
        <begin position="217"/>
        <end position="406"/>
    </location>
</feature>
<keyword evidence="3 6" id="KW-0812">Transmembrane</keyword>
<dbReference type="RefSeq" id="WP_119316208.1">
    <property type="nucleotide sequence ID" value="NZ_QXDL01000189.1"/>
</dbReference>
<evidence type="ECO:0000313" key="8">
    <source>
        <dbReference type="EMBL" id="RIH81272.1"/>
    </source>
</evidence>
<dbReference type="SUPFAM" id="SSF103473">
    <property type="entry name" value="MFS general substrate transporter"/>
    <property type="match status" value="1"/>
</dbReference>
<evidence type="ECO:0000256" key="4">
    <source>
        <dbReference type="ARBA" id="ARBA00022989"/>
    </source>
</evidence>
<organism evidence="8 9">
    <name type="scientific">Calidithermus terrae</name>
    <dbReference type="NCBI Taxonomy" id="1408545"/>
    <lineage>
        <taxon>Bacteria</taxon>
        <taxon>Thermotogati</taxon>
        <taxon>Deinococcota</taxon>
        <taxon>Deinococci</taxon>
        <taxon>Thermales</taxon>
        <taxon>Thermaceae</taxon>
        <taxon>Calidithermus</taxon>
    </lineage>
</organism>
<sequence length="406" mass="41969">MPPAKLWNRDFVLYWLGTAQSSFGSALAGIALSFLILELTGSAASMGVNLALSLIPGLFAPLAGNLVDRLPIKPPLVLGDVARGLIALGLWALAARGEVSIPLIYAATVLMSVIGVIYGPAAAKVFPELVPKDQLARANGLLGTATQGMNFLGLVGGGVLVSQIGSPLALLVDAVSFFVMAGLLLLVRMPAFVGQVRHEGFWQGLGEGLRLMARSRVLTLVPLMAFFINMTFAPVLMLIPKMMQDLGLGAQGYGFFMGSFTAGIVLGNVLVSVLGPRLQPGVAFSLGLSVMAVAMGAIGWVGQVGWMYALAVVGGVANGLVNTSLVILLQSLVAPEFRGRVFGVLGSVGQVGMPIALLLLAPVVDRLSPALIFSVAGGATLLMVAVWLVFSKPRAAQPAMGTRAGG</sequence>
<name>A0A399EGA2_9DEIN</name>
<dbReference type="InterPro" id="IPR020846">
    <property type="entry name" value="MFS_dom"/>
</dbReference>
<feature type="transmembrane region" description="Helical" evidence="6">
    <location>
        <begin position="100"/>
        <end position="119"/>
    </location>
</feature>
<comment type="caution">
    <text evidence="8">The sequence shown here is derived from an EMBL/GenBank/DDBJ whole genome shotgun (WGS) entry which is preliminary data.</text>
</comment>
<feature type="transmembrane region" description="Helical" evidence="6">
    <location>
        <begin position="12"/>
        <end position="37"/>
    </location>
</feature>
<dbReference type="AlphaFoldDB" id="A0A399EGA2"/>
<protein>
    <submittedName>
        <fullName evidence="8">Putative bacilysin exporter BacE</fullName>
    </submittedName>
</protein>
<reference evidence="8 9" key="1">
    <citation type="submission" date="2018-08" db="EMBL/GenBank/DDBJ databases">
        <title>Meiothermus terrae DSM 26712 genome sequencing project.</title>
        <authorList>
            <person name="Da Costa M.S."/>
            <person name="Albuquerque L."/>
            <person name="Raposo P."/>
            <person name="Froufe H.J.C."/>
            <person name="Barroso C.S."/>
            <person name="Egas C."/>
        </authorList>
    </citation>
    <scope>NUCLEOTIDE SEQUENCE [LARGE SCALE GENOMIC DNA]</scope>
    <source>
        <strain evidence="8 9">DSM 26712</strain>
    </source>
</reference>
<dbReference type="InterPro" id="IPR022324">
    <property type="entry name" value="Bacilysin_exporter_BacE_put"/>
</dbReference>
<accession>A0A399EGA2</accession>
<dbReference type="InterPro" id="IPR011701">
    <property type="entry name" value="MFS"/>
</dbReference>